<dbReference type="OrthoDB" id="9813951at2"/>
<protein>
    <recommendedName>
        <fullName evidence="3 6">Flagellar basal-body rod protein FlgC</fullName>
    </recommendedName>
</protein>
<gene>
    <name evidence="9" type="primary">flgC_2</name>
    <name evidence="9" type="ORF">CI1B_67950</name>
</gene>
<feature type="domain" description="Flagellar basal body rod protein N-terminal" evidence="7">
    <location>
        <begin position="14"/>
        <end position="39"/>
    </location>
</feature>
<proteinExistence type="inferred from homology"/>
<evidence type="ECO:0000256" key="2">
    <source>
        <dbReference type="ARBA" id="ARBA00009677"/>
    </source>
</evidence>
<dbReference type="EMBL" id="CAADFC020000028">
    <property type="protein sequence ID" value="VIO76916.1"/>
    <property type="molecule type" value="Genomic_DNA"/>
</dbReference>
<evidence type="ECO:0000256" key="6">
    <source>
        <dbReference type="RuleBase" id="RU362062"/>
    </source>
</evidence>
<evidence type="ECO:0000259" key="8">
    <source>
        <dbReference type="Pfam" id="PF06429"/>
    </source>
</evidence>
<dbReference type="GO" id="GO:0071978">
    <property type="term" value="P:bacterial-type flagellum-dependent swarming motility"/>
    <property type="evidence" value="ECO:0007669"/>
    <property type="project" value="TreeGrafter"/>
</dbReference>
<keyword evidence="9" id="KW-0282">Flagellum</keyword>
<accession>A0A508TRR3</accession>
<dbReference type="GO" id="GO:0030694">
    <property type="term" value="C:bacterial-type flagellum basal body, rod"/>
    <property type="evidence" value="ECO:0007669"/>
    <property type="project" value="UniProtKB-UniRule"/>
</dbReference>
<evidence type="ECO:0000313" key="9">
    <source>
        <dbReference type="EMBL" id="VIO76916.1"/>
    </source>
</evidence>
<organism evidence="9 10">
    <name type="scientific">Bradyrhizobium ivorense</name>
    <dbReference type="NCBI Taxonomy" id="2511166"/>
    <lineage>
        <taxon>Bacteria</taxon>
        <taxon>Pseudomonadati</taxon>
        <taxon>Pseudomonadota</taxon>
        <taxon>Alphaproteobacteria</taxon>
        <taxon>Hyphomicrobiales</taxon>
        <taxon>Nitrobacteraceae</taxon>
        <taxon>Bradyrhizobium</taxon>
    </lineage>
</organism>
<dbReference type="RefSeq" id="WP_139863378.1">
    <property type="nucleotide sequence ID" value="NZ_CAADFC020000028.1"/>
</dbReference>
<dbReference type="NCBIfam" id="TIGR01395">
    <property type="entry name" value="FlgC"/>
    <property type="match status" value="1"/>
</dbReference>
<keyword evidence="9" id="KW-0966">Cell projection</keyword>
<dbReference type="InterPro" id="IPR001444">
    <property type="entry name" value="Flag_bb_rod_N"/>
</dbReference>
<comment type="similarity">
    <text evidence="2">Belongs to the flagella basal body rod proteins family.</text>
</comment>
<feature type="domain" description="Flagellar basal-body/hook protein C-terminal" evidence="8">
    <location>
        <begin position="94"/>
        <end position="137"/>
    </location>
</feature>
<comment type="caution">
    <text evidence="9">The sequence shown here is derived from an EMBL/GenBank/DDBJ whole genome shotgun (WGS) entry which is preliminary data.</text>
</comment>
<dbReference type="InterPro" id="IPR006299">
    <property type="entry name" value="FlgC"/>
</dbReference>
<dbReference type="PANTHER" id="PTHR30435">
    <property type="entry name" value="FLAGELLAR PROTEIN"/>
    <property type="match status" value="1"/>
</dbReference>
<keyword evidence="4 6" id="KW-0975">Bacterial flagellum</keyword>
<dbReference type="Pfam" id="PF06429">
    <property type="entry name" value="Flg_bbr_C"/>
    <property type="match status" value="1"/>
</dbReference>
<name>A0A508TRR3_9BRAD</name>
<dbReference type="AlphaFoldDB" id="A0A508TRR3"/>
<keyword evidence="10" id="KW-1185">Reference proteome</keyword>
<sequence length="141" mass="15309">MADGPGDFARSMMIATSGLRAQAGRMRVISENIANADSTAQSAGGDPYRRKVPTFSSTLDRTLDAQVVALGKVRPDQSAFRVKYEPGNPAADAAGNVKYPNVNSLVEMTDMRDAQRSYEANLNIISATRRMIQRTLDILKS</sequence>
<evidence type="ECO:0000259" key="7">
    <source>
        <dbReference type="Pfam" id="PF00460"/>
    </source>
</evidence>
<evidence type="ECO:0000256" key="5">
    <source>
        <dbReference type="ARBA" id="ARBA00025933"/>
    </source>
</evidence>
<dbReference type="PANTHER" id="PTHR30435:SF2">
    <property type="entry name" value="FLAGELLAR BASAL-BODY ROD PROTEIN FLGC"/>
    <property type="match status" value="1"/>
</dbReference>
<evidence type="ECO:0000256" key="4">
    <source>
        <dbReference type="ARBA" id="ARBA00023143"/>
    </source>
</evidence>
<dbReference type="Proteomes" id="UP000328092">
    <property type="component" value="Unassembled WGS sequence"/>
</dbReference>
<dbReference type="InterPro" id="IPR010930">
    <property type="entry name" value="Flg_bb/hook_C_dom"/>
</dbReference>
<keyword evidence="9" id="KW-0969">Cilium</keyword>
<reference evidence="9" key="1">
    <citation type="submission" date="2019-02" db="EMBL/GenBank/DDBJ databases">
        <authorList>
            <person name="Pothier F.J."/>
        </authorList>
    </citation>
    <scope>NUCLEOTIDE SEQUENCE</scope>
    <source>
        <strain evidence="9">CI-1B</strain>
    </source>
</reference>
<evidence type="ECO:0000256" key="1">
    <source>
        <dbReference type="ARBA" id="ARBA00004117"/>
    </source>
</evidence>
<dbReference type="Pfam" id="PF00460">
    <property type="entry name" value="Flg_bb_rod"/>
    <property type="match status" value="1"/>
</dbReference>
<comment type="subunit">
    <text evidence="5 6">The basal body constitutes a major portion of the flagellar organelle and consists of four rings (L,P,S, and M) mounted on a central rod. The rod consists of about 26 subunits of FlgG in the distal portion, and FlgB, FlgC and FlgF are thought to build up the proximal portion of the rod with about 6 subunits each.</text>
</comment>
<evidence type="ECO:0000256" key="3">
    <source>
        <dbReference type="ARBA" id="ARBA00017941"/>
    </source>
</evidence>
<evidence type="ECO:0000313" key="10">
    <source>
        <dbReference type="Proteomes" id="UP000328092"/>
    </source>
</evidence>
<comment type="subcellular location">
    <subcellularLocation>
        <location evidence="1 6">Bacterial flagellum basal body</location>
    </subcellularLocation>
</comment>